<dbReference type="AlphaFoldDB" id="A0A5B6WHK4"/>
<feature type="region of interest" description="Disordered" evidence="1">
    <location>
        <begin position="59"/>
        <end position="80"/>
    </location>
</feature>
<gene>
    <name evidence="2" type="ORF">EPI10_021548</name>
</gene>
<accession>A0A5B6WHK4</accession>
<keyword evidence="3" id="KW-1185">Reference proteome</keyword>
<evidence type="ECO:0000256" key="1">
    <source>
        <dbReference type="SAM" id="MobiDB-lite"/>
    </source>
</evidence>
<organism evidence="2 3">
    <name type="scientific">Gossypium australe</name>
    <dbReference type="NCBI Taxonomy" id="47621"/>
    <lineage>
        <taxon>Eukaryota</taxon>
        <taxon>Viridiplantae</taxon>
        <taxon>Streptophyta</taxon>
        <taxon>Embryophyta</taxon>
        <taxon>Tracheophyta</taxon>
        <taxon>Spermatophyta</taxon>
        <taxon>Magnoliopsida</taxon>
        <taxon>eudicotyledons</taxon>
        <taxon>Gunneridae</taxon>
        <taxon>Pentapetalae</taxon>
        <taxon>rosids</taxon>
        <taxon>malvids</taxon>
        <taxon>Malvales</taxon>
        <taxon>Malvaceae</taxon>
        <taxon>Malvoideae</taxon>
        <taxon>Gossypium</taxon>
    </lineage>
</organism>
<name>A0A5B6WHK4_9ROSI</name>
<comment type="caution">
    <text evidence="2">The sequence shown here is derived from an EMBL/GenBank/DDBJ whole genome shotgun (WGS) entry which is preliminary data.</text>
</comment>
<dbReference type="EMBL" id="SMMG02000003">
    <property type="protein sequence ID" value="KAA3481160.1"/>
    <property type="molecule type" value="Genomic_DNA"/>
</dbReference>
<dbReference type="PANTHER" id="PTHR33223:SF8">
    <property type="entry name" value="OS04G0172440 PROTEIN"/>
    <property type="match status" value="1"/>
</dbReference>
<protein>
    <submittedName>
        <fullName evidence="2">Intersectin-1-like</fullName>
    </submittedName>
</protein>
<proteinExistence type="predicted"/>
<evidence type="ECO:0000313" key="3">
    <source>
        <dbReference type="Proteomes" id="UP000325315"/>
    </source>
</evidence>
<dbReference type="Proteomes" id="UP000325315">
    <property type="component" value="Unassembled WGS sequence"/>
</dbReference>
<dbReference type="PANTHER" id="PTHR33223">
    <property type="entry name" value="CCHC-TYPE DOMAIN-CONTAINING PROTEIN"/>
    <property type="match status" value="1"/>
</dbReference>
<sequence>MQDQMQEQLAKLQQEMRDQMLEAQRNIMAQMAQMLNEAMGKGKGPMAITGEDSEGIPLGFTPPHAQTQHEKYPQRSPITVRPQQGQADTRLPMNFQVGSGSNPGDSPDNPIVPDFDEMEEIDKARMYLPRKFKDRCKWLEVKFKEMETTDYRCRIDAKDLSLVPDLVLPPKFKTPDFKKYNGTSILEAHITMLCRRMVGYVNNDQLLIYYFQDSLARSVAKWYNQLSRAQIKKWKDLAQAFMKHYGHVADIAPDRITL</sequence>
<reference evidence="3" key="1">
    <citation type="journal article" date="2019" name="Plant Biotechnol. J.">
        <title>Genome sequencing of the Australian wild diploid species Gossypium australe highlights disease resistance and delayed gland morphogenesis.</title>
        <authorList>
            <person name="Cai Y."/>
            <person name="Cai X."/>
            <person name="Wang Q."/>
            <person name="Wang P."/>
            <person name="Zhang Y."/>
            <person name="Cai C."/>
            <person name="Xu Y."/>
            <person name="Wang K."/>
            <person name="Zhou Z."/>
            <person name="Wang C."/>
            <person name="Geng S."/>
            <person name="Li B."/>
            <person name="Dong Q."/>
            <person name="Hou Y."/>
            <person name="Wang H."/>
            <person name="Ai P."/>
            <person name="Liu Z."/>
            <person name="Yi F."/>
            <person name="Sun M."/>
            <person name="An G."/>
            <person name="Cheng J."/>
            <person name="Zhang Y."/>
            <person name="Shi Q."/>
            <person name="Xie Y."/>
            <person name="Shi X."/>
            <person name="Chang Y."/>
            <person name="Huang F."/>
            <person name="Chen Y."/>
            <person name="Hong S."/>
            <person name="Mi L."/>
            <person name="Sun Q."/>
            <person name="Zhang L."/>
            <person name="Zhou B."/>
            <person name="Peng R."/>
            <person name="Zhang X."/>
            <person name="Liu F."/>
        </authorList>
    </citation>
    <scope>NUCLEOTIDE SEQUENCE [LARGE SCALE GENOMIC DNA]</scope>
    <source>
        <strain evidence="3">cv. PA1801</strain>
    </source>
</reference>
<evidence type="ECO:0000313" key="2">
    <source>
        <dbReference type="EMBL" id="KAA3481160.1"/>
    </source>
</evidence>